<dbReference type="InterPro" id="IPR050366">
    <property type="entry name" value="BP-dependent_transpt_permease"/>
</dbReference>
<dbReference type="EMBL" id="JBHTHQ010000021">
    <property type="protein sequence ID" value="MFD0705401.1"/>
    <property type="molecule type" value="Genomic_DNA"/>
</dbReference>
<sequence length="284" mass="30300">MRKLRIVTRSLLHRWDGAFPLIFIGIWILVSCVSLVWTPFSLSYTNGYNVWTTPSRVHWLGTDGAGVDSFSWLMAGSATELLIVVIVAMVTLVVGIAGVALTVTHSFGFNRVIIVVVDALISIPVIVVALLCAAPYGATIVGVIVSCAFAYSLNLIRVVRPVATAAAASDYVVFARYKGKSDVRVFFDHIMPSIMPAVIINVSLAAATSILAESGLTYLGVGVPSSVPSWGHSLATTSHYISIHPSVVMWPGLIITLAVIALNLVGDAMREVVDPLTNPALKEV</sequence>
<keyword evidence="3" id="KW-1003">Cell membrane</keyword>
<evidence type="ECO:0000259" key="8">
    <source>
        <dbReference type="PROSITE" id="PS50928"/>
    </source>
</evidence>
<dbReference type="Proteomes" id="UP001597036">
    <property type="component" value="Unassembled WGS sequence"/>
</dbReference>
<dbReference type="Gene3D" id="1.10.3720.10">
    <property type="entry name" value="MetI-like"/>
    <property type="match status" value="1"/>
</dbReference>
<keyword evidence="5 7" id="KW-1133">Transmembrane helix</keyword>
<dbReference type="SUPFAM" id="SSF161098">
    <property type="entry name" value="MetI-like"/>
    <property type="match status" value="1"/>
</dbReference>
<reference evidence="10" key="1">
    <citation type="journal article" date="2019" name="Int. J. Syst. Evol. Microbiol.">
        <title>The Global Catalogue of Microorganisms (GCM) 10K type strain sequencing project: providing services to taxonomists for standard genome sequencing and annotation.</title>
        <authorList>
            <consortium name="The Broad Institute Genomics Platform"/>
            <consortium name="The Broad Institute Genome Sequencing Center for Infectious Disease"/>
            <person name="Wu L."/>
            <person name="Ma J."/>
        </authorList>
    </citation>
    <scope>NUCLEOTIDE SEQUENCE [LARGE SCALE GENOMIC DNA]</scope>
    <source>
        <strain evidence="10">CCM 8604</strain>
    </source>
</reference>
<dbReference type="Pfam" id="PF00528">
    <property type="entry name" value="BPD_transp_1"/>
    <property type="match status" value="1"/>
</dbReference>
<comment type="subcellular location">
    <subcellularLocation>
        <location evidence="1 7">Cell membrane</location>
        <topology evidence="1 7">Multi-pass membrane protein</topology>
    </subcellularLocation>
</comment>
<dbReference type="RefSeq" id="WP_377939088.1">
    <property type="nucleotide sequence ID" value="NZ_JBHTHQ010000021.1"/>
</dbReference>
<evidence type="ECO:0000313" key="9">
    <source>
        <dbReference type="EMBL" id="MFD0705401.1"/>
    </source>
</evidence>
<organism evidence="9 10">
    <name type="scientific">Alloscardovia venturai</name>
    <dbReference type="NCBI Taxonomy" id="1769421"/>
    <lineage>
        <taxon>Bacteria</taxon>
        <taxon>Bacillati</taxon>
        <taxon>Actinomycetota</taxon>
        <taxon>Actinomycetes</taxon>
        <taxon>Bifidobacteriales</taxon>
        <taxon>Bifidobacteriaceae</taxon>
        <taxon>Alloscardovia</taxon>
    </lineage>
</organism>
<evidence type="ECO:0000256" key="6">
    <source>
        <dbReference type="ARBA" id="ARBA00023136"/>
    </source>
</evidence>
<keyword evidence="6 7" id="KW-0472">Membrane</keyword>
<dbReference type="PANTHER" id="PTHR43386:SF1">
    <property type="entry name" value="D,D-DIPEPTIDE TRANSPORT SYSTEM PERMEASE PROTEIN DDPC-RELATED"/>
    <property type="match status" value="1"/>
</dbReference>
<accession>A0ABW2Y6M9</accession>
<dbReference type="PROSITE" id="PS51257">
    <property type="entry name" value="PROKAR_LIPOPROTEIN"/>
    <property type="match status" value="1"/>
</dbReference>
<feature type="transmembrane region" description="Helical" evidence="7">
    <location>
        <begin position="112"/>
        <end position="131"/>
    </location>
</feature>
<keyword evidence="4 7" id="KW-0812">Transmembrane</keyword>
<evidence type="ECO:0000256" key="7">
    <source>
        <dbReference type="RuleBase" id="RU363032"/>
    </source>
</evidence>
<proteinExistence type="inferred from homology"/>
<comment type="similarity">
    <text evidence="7">Belongs to the binding-protein-dependent transport system permease family.</text>
</comment>
<feature type="domain" description="ABC transmembrane type-1" evidence="8">
    <location>
        <begin position="77"/>
        <end position="266"/>
    </location>
</feature>
<keyword evidence="2 7" id="KW-0813">Transport</keyword>
<gene>
    <name evidence="9" type="ORF">ACFQY8_06550</name>
</gene>
<feature type="transmembrane region" description="Helical" evidence="7">
    <location>
        <begin position="198"/>
        <end position="221"/>
    </location>
</feature>
<feature type="transmembrane region" description="Helical" evidence="7">
    <location>
        <begin position="81"/>
        <end position="103"/>
    </location>
</feature>
<evidence type="ECO:0000256" key="1">
    <source>
        <dbReference type="ARBA" id="ARBA00004651"/>
    </source>
</evidence>
<evidence type="ECO:0000256" key="2">
    <source>
        <dbReference type="ARBA" id="ARBA00022448"/>
    </source>
</evidence>
<evidence type="ECO:0000256" key="4">
    <source>
        <dbReference type="ARBA" id="ARBA00022692"/>
    </source>
</evidence>
<dbReference type="InterPro" id="IPR035906">
    <property type="entry name" value="MetI-like_sf"/>
</dbReference>
<dbReference type="PROSITE" id="PS50928">
    <property type="entry name" value="ABC_TM1"/>
    <property type="match status" value="1"/>
</dbReference>
<dbReference type="PANTHER" id="PTHR43386">
    <property type="entry name" value="OLIGOPEPTIDE TRANSPORT SYSTEM PERMEASE PROTEIN APPC"/>
    <property type="match status" value="1"/>
</dbReference>
<evidence type="ECO:0000256" key="5">
    <source>
        <dbReference type="ARBA" id="ARBA00022989"/>
    </source>
</evidence>
<evidence type="ECO:0000256" key="3">
    <source>
        <dbReference type="ARBA" id="ARBA00022475"/>
    </source>
</evidence>
<dbReference type="CDD" id="cd06261">
    <property type="entry name" value="TM_PBP2"/>
    <property type="match status" value="1"/>
</dbReference>
<keyword evidence="10" id="KW-1185">Reference proteome</keyword>
<feature type="transmembrane region" description="Helical" evidence="7">
    <location>
        <begin position="241"/>
        <end position="265"/>
    </location>
</feature>
<dbReference type="InterPro" id="IPR000515">
    <property type="entry name" value="MetI-like"/>
</dbReference>
<feature type="transmembrane region" description="Helical" evidence="7">
    <location>
        <begin position="137"/>
        <end position="156"/>
    </location>
</feature>
<protein>
    <submittedName>
        <fullName evidence="9">ABC transporter permease</fullName>
    </submittedName>
</protein>
<comment type="caution">
    <text evidence="9">The sequence shown here is derived from an EMBL/GenBank/DDBJ whole genome shotgun (WGS) entry which is preliminary data.</text>
</comment>
<feature type="transmembrane region" description="Helical" evidence="7">
    <location>
        <begin position="21"/>
        <end position="40"/>
    </location>
</feature>
<evidence type="ECO:0000313" key="10">
    <source>
        <dbReference type="Proteomes" id="UP001597036"/>
    </source>
</evidence>
<name>A0ABW2Y6M9_9BIFI</name>